<dbReference type="PANTHER" id="PTHR48182">
    <property type="entry name" value="PROTEIN SERAC1"/>
    <property type="match status" value="1"/>
</dbReference>
<evidence type="ECO:0000313" key="7">
    <source>
        <dbReference type="EMBL" id="PWY80745.1"/>
    </source>
</evidence>
<comment type="subcellular location">
    <subcellularLocation>
        <location evidence="2">Endoplasmic reticulum</location>
    </subcellularLocation>
    <subcellularLocation>
        <location evidence="3">Membrane</location>
    </subcellularLocation>
    <subcellularLocation>
        <location evidence="1">Mitochondrion</location>
    </subcellularLocation>
</comment>
<evidence type="ECO:0008006" key="9">
    <source>
        <dbReference type="Google" id="ProtNLM"/>
    </source>
</evidence>
<gene>
    <name evidence="7" type="ORF">BO94DRAFT_601945</name>
</gene>
<dbReference type="Gene3D" id="3.40.50.1820">
    <property type="entry name" value="alpha/beta hydrolase"/>
    <property type="match status" value="1"/>
</dbReference>
<dbReference type="RefSeq" id="XP_025465347.1">
    <property type="nucleotide sequence ID" value="XM_025616403.1"/>
</dbReference>
<name>A0A317W415_9EURO</name>
<dbReference type="PANTHER" id="PTHR48182:SF2">
    <property type="entry name" value="PROTEIN SERAC1"/>
    <property type="match status" value="1"/>
</dbReference>
<dbReference type="InterPro" id="IPR052374">
    <property type="entry name" value="SERAC1"/>
</dbReference>
<keyword evidence="4" id="KW-0256">Endoplasmic reticulum</keyword>
<keyword evidence="8" id="KW-1185">Reference proteome</keyword>
<dbReference type="GO" id="GO:0005783">
    <property type="term" value="C:endoplasmic reticulum"/>
    <property type="evidence" value="ECO:0007669"/>
    <property type="project" value="UniProtKB-SubCell"/>
</dbReference>
<sequence length="400" mass="44318">MTPDTWYHTVRVSCLPPGMSKEEFGRILSSLPHSNLSDRSQDPNVCFWSLTSPVSGTSQCCIATVTFSRGQNLRHLASKLKEAIGDNGVHVRVEDTFLGPTPLIDPGDLAEIDIIAIHGFDGHAFKSWAAEREPTMWLRDFLPEAIPKARIITYGYAARLLNGQSEASLGELADDLRRMIHMARPGQAVSRSAELNLDGSSANITQKHRPLILIDHDLGGLIIKMALVQASEAKNSDADQAFFVSSYAVVFFGVPQRGFPDKSITAMAKGQPNEKFVRSLVMSSDLQTELRECFNNYFQLPGSQAISLYETMPIHPIKIVIPAESAIFTIAKDNGTSRHLPINANHYDMIRFNDKSSFDYDKFVTELRKGRRGGTTDYSRTIGSRSYEGNHCTCEESDDG</sequence>
<comment type="caution">
    <text evidence="7">The sequence shown here is derived from an EMBL/GenBank/DDBJ whole genome shotgun (WGS) entry which is preliminary data.</text>
</comment>
<evidence type="ECO:0000313" key="8">
    <source>
        <dbReference type="Proteomes" id="UP000246702"/>
    </source>
</evidence>
<evidence type="ECO:0000256" key="1">
    <source>
        <dbReference type="ARBA" id="ARBA00004173"/>
    </source>
</evidence>
<evidence type="ECO:0000256" key="6">
    <source>
        <dbReference type="ARBA" id="ARBA00023136"/>
    </source>
</evidence>
<dbReference type="GO" id="GO:0016020">
    <property type="term" value="C:membrane"/>
    <property type="evidence" value="ECO:0007669"/>
    <property type="project" value="UniProtKB-SubCell"/>
</dbReference>
<dbReference type="GO" id="GO:0005739">
    <property type="term" value="C:mitochondrion"/>
    <property type="evidence" value="ECO:0007669"/>
    <property type="project" value="UniProtKB-SubCell"/>
</dbReference>
<protein>
    <recommendedName>
        <fullName evidence="9">Alpha/beta-hydrolase</fullName>
    </recommendedName>
</protein>
<dbReference type="OrthoDB" id="4510739at2759"/>
<proteinExistence type="predicted"/>
<evidence type="ECO:0000256" key="5">
    <source>
        <dbReference type="ARBA" id="ARBA00023128"/>
    </source>
</evidence>
<dbReference type="GeneID" id="37118546"/>
<reference evidence="7 8" key="1">
    <citation type="submission" date="2016-12" db="EMBL/GenBank/DDBJ databases">
        <title>The genomes of Aspergillus section Nigri reveals drivers in fungal speciation.</title>
        <authorList>
            <consortium name="DOE Joint Genome Institute"/>
            <person name="Vesth T.C."/>
            <person name="Nybo J."/>
            <person name="Theobald S."/>
            <person name="Brandl J."/>
            <person name="Frisvad J.C."/>
            <person name="Nielsen K.F."/>
            <person name="Lyhne E.K."/>
            <person name="Kogle M.E."/>
            <person name="Kuo A."/>
            <person name="Riley R."/>
            <person name="Clum A."/>
            <person name="Nolan M."/>
            <person name="Lipzen A."/>
            <person name="Salamov A."/>
            <person name="Henrissat B."/>
            <person name="Wiebenga A."/>
            <person name="De Vries R.P."/>
            <person name="Grigoriev I.V."/>
            <person name="Mortensen U.H."/>
            <person name="Andersen M.R."/>
            <person name="Baker S.E."/>
        </authorList>
    </citation>
    <scope>NUCLEOTIDE SEQUENCE [LARGE SCALE GENOMIC DNA]</scope>
    <source>
        <strain evidence="7 8">CBS 115572</strain>
    </source>
</reference>
<organism evidence="7 8">
    <name type="scientific">Aspergillus sclerotioniger CBS 115572</name>
    <dbReference type="NCBI Taxonomy" id="1450535"/>
    <lineage>
        <taxon>Eukaryota</taxon>
        <taxon>Fungi</taxon>
        <taxon>Dikarya</taxon>
        <taxon>Ascomycota</taxon>
        <taxon>Pezizomycotina</taxon>
        <taxon>Eurotiomycetes</taxon>
        <taxon>Eurotiomycetidae</taxon>
        <taxon>Eurotiales</taxon>
        <taxon>Aspergillaceae</taxon>
        <taxon>Aspergillus</taxon>
        <taxon>Aspergillus subgen. Circumdati</taxon>
    </lineage>
</organism>
<evidence type="ECO:0000256" key="2">
    <source>
        <dbReference type="ARBA" id="ARBA00004240"/>
    </source>
</evidence>
<dbReference type="EMBL" id="MSFK01000021">
    <property type="protein sequence ID" value="PWY80745.1"/>
    <property type="molecule type" value="Genomic_DNA"/>
</dbReference>
<keyword evidence="6" id="KW-0472">Membrane</keyword>
<accession>A0A317W415</accession>
<dbReference type="InterPro" id="IPR029058">
    <property type="entry name" value="AB_hydrolase_fold"/>
</dbReference>
<dbReference type="SUPFAM" id="SSF53474">
    <property type="entry name" value="alpha/beta-Hydrolases"/>
    <property type="match status" value="1"/>
</dbReference>
<keyword evidence="5" id="KW-0496">Mitochondrion</keyword>
<evidence type="ECO:0000256" key="3">
    <source>
        <dbReference type="ARBA" id="ARBA00004370"/>
    </source>
</evidence>
<dbReference type="Proteomes" id="UP000246702">
    <property type="component" value="Unassembled WGS sequence"/>
</dbReference>
<evidence type="ECO:0000256" key="4">
    <source>
        <dbReference type="ARBA" id="ARBA00022824"/>
    </source>
</evidence>
<dbReference type="AlphaFoldDB" id="A0A317W415"/>